<dbReference type="InterPro" id="IPR001387">
    <property type="entry name" value="Cro/C1-type_HTH"/>
</dbReference>
<dbReference type="Gene3D" id="1.10.260.40">
    <property type="entry name" value="lambda repressor-like DNA-binding domains"/>
    <property type="match status" value="1"/>
</dbReference>
<proteinExistence type="inferred from homology"/>
<dbReference type="EMBL" id="QZAA01000244">
    <property type="protein sequence ID" value="RQD73636.1"/>
    <property type="molecule type" value="Genomic_DNA"/>
</dbReference>
<accession>A0A424YAG0</accession>
<dbReference type="PANTHER" id="PTHR43236:SF2">
    <property type="entry name" value="BLL0069 PROTEIN"/>
    <property type="match status" value="1"/>
</dbReference>
<evidence type="ECO:0000256" key="1">
    <source>
        <dbReference type="ARBA" id="ARBA00007227"/>
    </source>
</evidence>
<dbReference type="AlphaFoldDB" id="A0A424YAG0"/>
<dbReference type="SMART" id="SM00530">
    <property type="entry name" value="HTH_XRE"/>
    <property type="match status" value="1"/>
</dbReference>
<reference evidence="3 4" key="1">
    <citation type="submission" date="2018-08" db="EMBL/GenBank/DDBJ databases">
        <title>The metabolism and importance of syntrophic acetate oxidation coupled to methane or sulfide production in haloalkaline environments.</title>
        <authorList>
            <person name="Timmers P.H.A."/>
            <person name="Vavourakis C.D."/>
            <person name="Sorokin D.Y."/>
            <person name="Sinninghe Damste J.S."/>
            <person name="Muyzer G."/>
            <person name="Stams A.J.M."/>
            <person name="Plugge C.M."/>
        </authorList>
    </citation>
    <scope>NUCLEOTIDE SEQUENCE [LARGE SCALE GENOMIC DNA]</scope>
    <source>
        <strain evidence="3">MSAO_Bac1</strain>
    </source>
</reference>
<evidence type="ECO:0000259" key="2">
    <source>
        <dbReference type="PROSITE" id="PS50943"/>
    </source>
</evidence>
<dbReference type="PANTHER" id="PTHR43236">
    <property type="entry name" value="ANTITOXIN HIGA1"/>
    <property type="match status" value="1"/>
</dbReference>
<feature type="domain" description="HTH cro/C1-type" evidence="2">
    <location>
        <begin position="20"/>
        <end position="71"/>
    </location>
</feature>
<evidence type="ECO:0000313" key="4">
    <source>
        <dbReference type="Proteomes" id="UP000285138"/>
    </source>
</evidence>
<dbReference type="InterPro" id="IPR052345">
    <property type="entry name" value="Rad_response_metalloprotease"/>
</dbReference>
<evidence type="ECO:0000313" key="3">
    <source>
        <dbReference type="EMBL" id="RQD73636.1"/>
    </source>
</evidence>
<protein>
    <submittedName>
        <fullName evidence="3">ImmA/IrrE family metallo-endopeptidase</fullName>
    </submittedName>
</protein>
<dbReference type="Proteomes" id="UP000285138">
    <property type="component" value="Unassembled WGS sequence"/>
</dbReference>
<dbReference type="SUPFAM" id="SSF47413">
    <property type="entry name" value="lambda repressor-like DNA-binding domains"/>
    <property type="match status" value="1"/>
</dbReference>
<dbReference type="Pfam" id="PF06114">
    <property type="entry name" value="Peptidase_M78"/>
    <property type="match status" value="1"/>
</dbReference>
<dbReference type="InterPro" id="IPR010982">
    <property type="entry name" value="Lambda_DNA-bd_dom_sf"/>
</dbReference>
<dbReference type="Gene3D" id="1.10.10.2910">
    <property type="match status" value="1"/>
</dbReference>
<sequence>MNVVGEYIRANVNPDILVWARQTAGYSLDEAAQKIRTSIERIQAWESGNEKPTLRQLRIAGRVYRRPSALFYRHTIPEQPQTLPDFRLPSDSGDVIKPVLRFEIRRAFARRAIALEISEQLEEQPPQFVFEAEMSEPPESLARRIRELLQVTLKEQYSWYDHYEALRTWITAIEKVGVLVFQTGNVDINQMRGFSISQRPYPVVAINGKDSPRGRIFTLIHEFVHIALDKGGICDLHDNDLDFDNAIEIYCNRVAGEVLVPKEALLNESTVRQNYNSIWDDYEITQLSNRYMVSKEVILRRLLILDKTSKAEYLRKRNEFIEAYKQQKAGKTGYVPYFRKVLRHNGTAYTNLVLSAYYNEIISSRDLSNFLGGIKLEHIPAIEEALIRNVERGEEI</sequence>
<comment type="caution">
    <text evidence="3">The sequence shown here is derived from an EMBL/GenBank/DDBJ whole genome shotgun (WGS) entry which is preliminary data.</text>
</comment>
<dbReference type="InterPro" id="IPR010359">
    <property type="entry name" value="IrrE_HExxH"/>
</dbReference>
<dbReference type="GO" id="GO:0003677">
    <property type="term" value="F:DNA binding"/>
    <property type="evidence" value="ECO:0007669"/>
    <property type="project" value="InterPro"/>
</dbReference>
<comment type="similarity">
    <text evidence="1">Belongs to the short-chain fatty acyl-CoA assimilation regulator (ScfR) family.</text>
</comment>
<name>A0A424YAG0_9FIRM</name>
<organism evidence="3 4">
    <name type="scientific">Candidatus Syntrophonatronum acetioxidans</name>
    <dbReference type="NCBI Taxonomy" id="1795816"/>
    <lineage>
        <taxon>Bacteria</taxon>
        <taxon>Bacillati</taxon>
        <taxon>Bacillota</taxon>
        <taxon>Clostridia</taxon>
        <taxon>Eubacteriales</taxon>
        <taxon>Syntrophomonadaceae</taxon>
        <taxon>Candidatus Syntrophonatronum</taxon>
    </lineage>
</organism>
<gene>
    <name evidence="3" type="ORF">D5R97_09125</name>
</gene>
<dbReference type="PROSITE" id="PS50943">
    <property type="entry name" value="HTH_CROC1"/>
    <property type="match status" value="1"/>
</dbReference>